<dbReference type="Gene3D" id="3.20.20.80">
    <property type="entry name" value="Glycosidases"/>
    <property type="match status" value="1"/>
</dbReference>
<dbReference type="InterPro" id="IPR025705">
    <property type="entry name" value="Beta_hexosaminidase_sua/sub"/>
</dbReference>
<dbReference type="InterPro" id="IPR017853">
    <property type="entry name" value="GH"/>
</dbReference>
<dbReference type="SUPFAM" id="SSF51445">
    <property type="entry name" value="(Trans)glycosidases"/>
    <property type="match status" value="1"/>
</dbReference>
<evidence type="ECO:0000313" key="8">
    <source>
        <dbReference type="EMBL" id="MFC4097239.1"/>
    </source>
</evidence>
<dbReference type="CDD" id="cd06563">
    <property type="entry name" value="GH20_chitobiase-like"/>
    <property type="match status" value="1"/>
</dbReference>
<keyword evidence="5" id="KW-0326">Glycosidase</keyword>
<evidence type="ECO:0000256" key="4">
    <source>
        <dbReference type="ARBA" id="ARBA00022801"/>
    </source>
</evidence>
<comment type="catalytic activity">
    <reaction evidence="1">
        <text>Hydrolysis of terminal non-reducing N-acetyl-D-hexosamine residues in N-acetyl-beta-D-hexosaminides.</text>
        <dbReference type="EC" id="3.2.1.52"/>
    </reaction>
</comment>
<protein>
    <recommendedName>
        <fullName evidence="3">beta-N-acetylhexosaminidase</fullName>
        <ecNumber evidence="3">3.2.1.52</ecNumber>
    </recommendedName>
</protein>
<evidence type="ECO:0000256" key="3">
    <source>
        <dbReference type="ARBA" id="ARBA00012663"/>
    </source>
</evidence>
<dbReference type="Pfam" id="PF02838">
    <property type="entry name" value="Glyco_hydro_20b"/>
    <property type="match status" value="1"/>
</dbReference>
<dbReference type="InterPro" id="IPR015882">
    <property type="entry name" value="HEX_bac_N"/>
</dbReference>
<evidence type="ECO:0000256" key="5">
    <source>
        <dbReference type="ARBA" id="ARBA00023295"/>
    </source>
</evidence>
<dbReference type="SUPFAM" id="SSF55545">
    <property type="entry name" value="beta-N-acetylhexosaminidase-like domain"/>
    <property type="match status" value="1"/>
</dbReference>
<dbReference type="PROSITE" id="PS51257">
    <property type="entry name" value="PROKAR_LIPOPROTEIN"/>
    <property type="match status" value="1"/>
</dbReference>
<keyword evidence="9" id="KW-1185">Reference proteome</keyword>
<dbReference type="EC" id="3.2.1.52" evidence="3"/>
<evidence type="ECO:0000256" key="1">
    <source>
        <dbReference type="ARBA" id="ARBA00001231"/>
    </source>
</evidence>
<dbReference type="Pfam" id="PF00728">
    <property type="entry name" value="Glyco_hydro_20"/>
    <property type="match status" value="1"/>
</dbReference>
<feature type="domain" description="Beta-hexosaminidase bacterial type N-terminal" evidence="7">
    <location>
        <begin position="30"/>
        <end position="153"/>
    </location>
</feature>
<gene>
    <name evidence="8" type="ORF">ACFOUT_15210</name>
</gene>
<evidence type="ECO:0000259" key="6">
    <source>
        <dbReference type="Pfam" id="PF00728"/>
    </source>
</evidence>
<dbReference type="Proteomes" id="UP001595814">
    <property type="component" value="Unassembled WGS sequence"/>
</dbReference>
<accession>A0ABV8JRL5</accession>
<comment type="similarity">
    <text evidence="2">Belongs to the glycosyl hydrolase 20 family.</text>
</comment>
<dbReference type="PIRSF" id="PIRSF001093">
    <property type="entry name" value="B-hxosamndse_ab_euk"/>
    <property type="match status" value="1"/>
</dbReference>
<dbReference type="Gene3D" id="3.30.379.10">
    <property type="entry name" value="Chitobiase/beta-hexosaminidase domain 2-like"/>
    <property type="match status" value="1"/>
</dbReference>
<keyword evidence="4" id="KW-0378">Hydrolase</keyword>
<proteinExistence type="inferred from homology"/>
<sequence length="561" mass="63868">MKRTFTIFCLAILCACTNKYKEIENKTEDYALVPKPVELTTAKGRFPIGSGMSIFASPELQKEAEWFSQGITNLGGKPLQKTESASDADIVLQLDASIAHNEGYGLNVSYDNVRVTGKTATGVFYGLQTLLQLAEENEASTDLTVPAVTIKDHPRFAYRGMMLDVARHYFDVDFVKKYIDLIALHKMNRLHWHLTEDQGWRIEIKKYPKLTEFGAWRNGTIVDHFPGTSNDNTRSGGFYTQEQVKEIVAYAADRHIVVVPEIELPGHSGAAIASYPYLSCFPEEPTFVPNEMISDKSKELQASGTPKIVQESWGVYDDVYCAGKEETFKFLQDVFDEIIPLFPSEYIHIGGDECPKKNWERCPLCQKRMKEEGLADEHELQSYFVTRMERYLNSKGKQIIGWDEILEGGLAPNATVMSWRGEAGGIEASRQKHDVIMTPNSYVYFDYYQAKDTENEPLAIGGFLPLSHVYSYEPLSNELTKEEQKYILGAQANLWTEYIATPDYAEYMTLPRMTALSEVVWSPKEHKNWDDFKTRLPFMIEMLQDKGYNVSTEHINEPPKK</sequence>
<dbReference type="PRINTS" id="PR00738">
    <property type="entry name" value="GLHYDRLASE20"/>
</dbReference>
<dbReference type="InterPro" id="IPR029018">
    <property type="entry name" value="Hex-like_dom2"/>
</dbReference>
<comment type="caution">
    <text evidence="8">The sequence shown here is derived from an EMBL/GenBank/DDBJ whole genome shotgun (WGS) entry which is preliminary data.</text>
</comment>
<feature type="domain" description="Glycoside hydrolase family 20 catalytic" evidence="6">
    <location>
        <begin position="156"/>
        <end position="523"/>
    </location>
</feature>
<evidence type="ECO:0000259" key="7">
    <source>
        <dbReference type="Pfam" id="PF02838"/>
    </source>
</evidence>
<reference evidence="9" key="1">
    <citation type="journal article" date="2019" name="Int. J. Syst. Evol. Microbiol.">
        <title>The Global Catalogue of Microorganisms (GCM) 10K type strain sequencing project: providing services to taxonomists for standard genome sequencing and annotation.</title>
        <authorList>
            <consortium name="The Broad Institute Genomics Platform"/>
            <consortium name="The Broad Institute Genome Sequencing Center for Infectious Disease"/>
            <person name="Wu L."/>
            <person name="Ma J."/>
        </authorList>
    </citation>
    <scope>NUCLEOTIDE SEQUENCE [LARGE SCALE GENOMIC DNA]</scope>
    <source>
        <strain evidence="9">CECT 7477</strain>
    </source>
</reference>
<dbReference type="PANTHER" id="PTHR22600:SF57">
    <property type="entry name" value="BETA-N-ACETYLHEXOSAMINIDASE"/>
    <property type="match status" value="1"/>
</dbReference>
<dbReference type="RefSeq" id="WP_192461939.1">
    <property type="nucleotide sequence ID" value="NZ_JACYFJ010000002.1"/>
</dbReference>
<organism evidence="8 9">
    <name type="scientific">Euzebyella saccharophila</name>
    <dbReference type="NCBI Taxonomy" id="679664"/>
    <lineage>
        <taxon>Bacteria</taxon>
        <taxon>Pseudomonadati</taxon>
        <taxon>Bacteroidota</taxon>
        <taxon>Flavobacteriia</taxon>
        <taxon>Flavobacteriales</taxon>
        <taxon>Flavobacteriaceae</taxon>
        <taxon>Euzebyella</taxon>
    </lineage>
</organism>
<dbReference type="PANTHER" id="PTHR22600">
    <property type="entry name" value="BETA-HEXOSAMINIDASE"/>
    <property type="match status" value="1"/>
</dbReference>
<dbReference type="InterPro" id="IPR015883">
    <property type="entry name" value="Glyco_hydro_20_cat"/>
</dbReference>
<name>A0ABV8JRL5_9FLAO</name>
<evidence type="ECO:0000256" key="2">
    <source>
        <dbReference type="ARBA" id="ARBA00006285"/>
    </source>
</evidence>
<evidence type="ECO:0000313" key="9">
    <source>
        <dbReference type="Proteomes" id="UP001595814"/>
    </source>
</evidence>
<dbReference type="EMBL" id="JBHSAW010000010">
    <property type="protein sequence ID" value="MFC4097239.1"/>
    <property type="molecule type" value="Genomic_DNA"/>
</dbReference>